<evidence type="ECO:0000256" key="5">
    <source>
        <dbReference type="ARBA" id="ARBA00022989"/>
    </source>
</evidence>
<dbReference type="InterPro" id="IPR044698">
    <property type="entry name" value="VKOR/LTO1"/>
</dbReference>
<feature type="transmembrane region" description="Helical" evidence="10">
    <location>
        <begin position="161"/>
        <end position="180"/>
    </location>
</feature>
<comment type="subcellular location">
    <subcellularLocation>
        <location evidence="1">Membrane</location>
        <topology evidence="1">Multi-pass membrane protein</topology>
    </subcellularLocation>
</comment>
<dbReference type="Gene3D" id="3.40.30.10">
    <property type="entry name" value="Glutaredoxin"/>
    <property type="match status" value="1"/>
</dbReference>
<evidence type="ECO:0000313" key="13">
    <source>
        <dbReference type="Proteomes" id="UP001154265"/>
    </source>
</evidence>
<dbReference type="SUPFAM" id="SSF52833">
    <property type="entry name" value="Thioredoxin-like"/>
    <property type="match status" value="1"/>
</dbReference>
<proteinExistence type="inferred from homology"/>
<sequence length="302" mass="32855">MVRRRSTPWIHRWSRVLIAAIAGLGMVVTGYLTVASFTNTDVACPSEGCDIVLASPWASIFGLPLSLFGLGSYLGILGLALIPLAVQKPEQKELRLKLDETTWFLLFLGGVGMSVFSGYLMYILATAIKAPCPYCFMSAAFSLALLGLTIFGKDWGDRGQLFFTGIIMAVVTLVLTFGIYNSKMASDSDDGPGPPVTTTSGPAEIALARHLTDTGAVMYGAYWCSHCHDQKQLFGKEAAKQIPYIECDANGKDPQVELCQAKAIRGYPTWEINEQMYSGSRPLTELGQLTNYTGSYSFQNIP</sequence>
<dbReference type="InterPro" id="IPR038354">
    <property type="entry name" value="VKOR_sf"/>
</dbReference>
<feature type="transmembrane region" description="Helical" evidence="10">
    <location>
        <begin position="16"/>
        <end position="37"/>
    </location>
</feature>
<keyword evidence="8" id="KW-1015">Disulfide bond</keyword>
<evidence type="ECO:0000259" key="11">
    <source>
        <dbReference type="SMART" id="SM00756"/>
    </source>
</evidence>
<dbReference type="PANTHER" id="PTHR34573:SF1">
    <property type="entry name" value="VITAMIN K EPOXIDE REDUCTASE DOMAIN-CONTAINING PROTEIN"/>
    <property type="match status" value="1"/>
</dbReference>
<evidence type="ECO:0000313" key="12">
    <source>
        <dbReference type="EMBL" id="MDG2991312.1"/>
    </source>
</evidence>
<dbReference type="InterPro" id="IPR012932">
    <property type="entry name" value="VKOR"/>
</dbReference>
<dbReference type="Gene3D" id="1.20.1440.130">
    <property type="entry name" value="VKOR domain"/>
    <property type="match status" value="1"/>
</dbReference>
<organism evidence="12 13">
    <name type="scientific">Candidatus Synechococcus calcipolaris G9</name>
    <dbReference type="NCBI Taxonomy" id="1497997"/>
    <lineage>
        <taxon>Bacteria</taxon>
        <taxon>Bacillati</taxon>
        <taxon>Cyanobacteriota</taxon>
        <taxon>Cyanophyceae</taxon>
        <taxon>Synechococcales</taxon>
        <taxon>Synechococcaceae</taxon>
        <taxon>Synechococcus</taxon>
    </lineage>
</organism>
<evidence type="ECO:0000256" key="8">
    <source>
        <dbReference type="ARBA" id="ARBA00023157"/>
    </source>
</evidence>
<evidence type="ECO:0000256" key="4">
    <source>
        <dbReference type="ARBA" id="ARBA00022719"/>
    </source>
</evidence>
<evidence type="ECO:0000256" key="3">
    <source>
        <dbReference type="ARBA" id="ARBA00022692"/>
    </source>
</evidence>
<evidence type="ECO:0000256" key="1">
    <source>
        <dbReference type="ARBA" id="ARBA00004141"/>
    </source>
</evidence>
<dbReference type="PANTHER" id="PTHR34573">
    <property type="entry name" value="VKC DOMAIN-CONTAINING PROTEIN"/>
    <property type="match status" value="1"/>
</dbReference>
<gene>
    <name evidence="12" type="ORF">L3556_10275</name>
</gene>
<keyword evidence="6" id="KW-0560">Oxidoreductase</keyword>
<dbReference type="RefSeq" id="WP_277867183.1">
    <property type="nucleotide sequence ID" value="NZ_JAKKUT010000002.1"/>
</dbReference>
<keyword evidence="7 10" id="KW-0472">Membrane</keyword>
<dbReference type="Pfam" id="PF07884">
    <property type="entry name" value="VKOR"/>
    <property type="match status" value="1"/>
</dbReference>
<name>A0ABT6F0G4_9SYNE</name>
<feature type="transmembrane region" description="Helical" evidence="10">
    <location>
        <begin position="103"/>
        <end position="125"/>
    </location>
</feature>
<protein>
    <submittedName>
        <fullName evidence="12">Vitamin K epoxide reductase family protein</fullName>
    </submittedName>
</protein>
<keyword evidence="5 10" id="KW-1133">Transmembrane helix</keyword>
<keyword evidence="4" id="KW-0874">Quinone</keyword>
<reference evidence="12" key="2">
    <citation type="submission" date="2022-01" db="EMBL/GenBank/DDBJ databases">
        <authorList>
            <person name="Zivanovic Y."/>
            <person name="Moreira D."/>
            <person name="Lopez-Garcia P."/>
        </authorList>
    </citation>
    <scope>NUCLEOTIDE SEQUENCE</scope>
    <source>
        <strain evidence="12">G9</strain>
    </source>
</reference>
<accession>A0ABT6F0G4</accession>
<keyword evidence="13" id="KW-1185">Reference proteome</keyword>
<evidence type="ECO:0000256" key="10">
    <source>
        <dbReference type="SAM" id="Phobius"/>
    </source>
</evidence>
<feature type="domain" description="Vitamin K epoxide reductase" evidence="11">
    <location>
        <begin position="11"/>
        <end position="153"/>
    </location>
</feature>
<evidence type="ECO:0000256" key="6">
    <source>
        <dbReference type="ARBA" id="ARBA00023002"/>
    </source>
</evidence>
<dbReference type="EMBL" id="JAKKUT010000002">
    <property type="protein sequence ID" value="MDG2991312.1"/>
    <property type="molecule type" value="Genomic_DNA"/>
</dbReference>
<keyword evidence="3 10" id="KW-0812">Transmembrane</keyword>
<reference evidence="12" key="1">
    <citation type="journal article" date="2022" name="Genome Biol. Evol.">
        <title>A New Gene Family Diagnostic for Intracellular Biomineralization of Amorphous Ca Carbonates by Cyanobacteria.</title>
        <authorList>
            <person name="Benzerara K."/>
            <person name="Duprat E."/>
            <person name="Bitard-Feildel T."/>
            <person name="Caumes G."/>
            <person name="Cassier-Chauvat C."/>
            <person name="Chauvat F."/>
            <person name="Dezi M."/>
            <person name="Diop S.I."/>
            <person name="Gaschignard G."/>
            <person name="Gorgen S."/>
            <person name="Gugger M."/>
            <person name="Lopez-Garcia P."/>
            <person name="Millet M."/>
            <person name="Skouri-Panet F."/>
            <person name="Moreira D."/>
            <person name="Callebaut I."/>
        </authorList>
    </citation>
    <scope>NUCLEOTIDE SEQUENCE</scope>
    <source>
        <strain evidence="12">G9</strain>
    </source>
</reference>
<dbReference type="Proteomes" id="UP001154265">
    <property type="component" value="Unassembled WGS sequence"/>
</dbReference>
<comment type="similarity">
    <text evidence="2">Belongs to the VKOR family.</text>
</comment>
<keyword evidence="9" id="KW-0676">Redox-active center</keyword>
<feature type="transmembrane region" description="Helical" evidence="10">
    <location>
        <begin position="57"/>
        <end position="82"/>
    </location>
</feature>
<evidence type="ECO:0000256" key="2">
    <source>
        <dbReference type="ARBA" id="ARBA00006214"/>
    </source>
</evidence>
<dbReference type="InterPro" id="IPR036249">
    <property type="entry name" value="Thioredoxin-like_sf"/>
</dbReference>
<evidence type="ECO:0000256" key="7">
    <source>
        <dbReference type="ARBA" id="ARBA00023136"/>
    </source>
</evidence>
<dbReference type="SMART" id="SM00756">
    <property type="entry name" value="VKc"/>
    <property type="match status" value="1"/>
</dbReference>
<dbReference type="CDD" id="cd12916">
    <property type="entry name" value="VKOR_1"/>
    <property type="match status" value="1"/>
</dbReference>
<evidence type="ECO:0000256" key="9">
    <source>
        <dbReference type="ARBA" id="ARBA00023284"/>
    </source>
</evidence>
<feature type="transmembrane region" description="Helical" evidence="10">
    <location>
        <begin position="131"/>
        <end position="152"/>
    </location>
</feature>
<comment type="caution">
    <text evidence="12">The sequence shown here is derived from an EMBL/GenBank/DDBJ whole genome shotgun (WGS) entry which is preliminary data.</text>
</comment>